<dbReference type="AlphaFoldDB" id="A0A951PK71"/>
<dbReference type="Pfam" id="PF01145">
    <property type="entry name" value="Band_7"/>
    <property type="match status" value="1"/>
</dbReference>
<dbReference type="PANTHER" id="PTHR43327">
    <property type="entry name" value="STOMATIN-LIKE PROTEIN 2, MITOCHONDRIAL"/>
    <property type="match status" value="1"/>
</dbReference>
<dbReference type="Gene3D" id="3.30.479.30">
    <property type="entry name" value="Band 7 domain"/>
    <property type="match status" value="1"/>
</dbReference>
<dbReference type="InterPro" id="IPR001107">
    <property type="entry name" value="Band_7"/>
</dbReference>
<dbReference type="InterPro" id="IPR001972">
    <property type="entry name" value="Stomatin_HflK_fam"/>
</dbReference>
<dbReference type="FunFam" id="3.30.479.30:FF:000004">
    <property type="entry name" value="Putative membrane protease family, stomatin"/>
    <property type="match status" value="1"/>
</dbReference>
<dbReference type="EMBL" id="JAHHIF010000008">
    <property type="protein sequence ID" value="MBW4544427.1"/>
    <property type="molecule type" value="Genomic_DNA"/>
</dbReference>
<protein>
    <submittedName>
        <fullName evidence="3">Paraslipin</fullName>
    </submittedName>
</protein>
<dbReference type="PANTHER" id="PTHR43327:SF10">
    <property type="entry name" value="STOMATIN-LIKE PROTEIN 2, MITOCHONDRIAL"/>
    <property type="match status" value="1"/>
</dbReference>
<comment type="similarity">
    <text evidence="1">Belongs to the band 7/mec-2 family.</text>
</comment>
<name>A0A951PK71_9CYAN</name>
<comment type="caution">
    <text evidence="3">The sequence shown here is derived from an EMBL/GenBank/DDBJ whole genome shotgun (WGS) entry which is preliminary data.</text>
</comment>
<gene>
    <name evidence="3" type="ORF">KME25_08295</name>
</gene>
<sequence length="286" mass="31480">MDSILSILAPMILVVIGYSVGSTKVINEGNEALVERVGQYHRKLRPGLNFIIPFVDKVAVEETVREQVLDTPPQQAITKDSIPVEVDAVVFWKIKELEKAFYAVEDLERAIEDLVKTTMRSMIGQLELDQTYSSRADINRHLLQELNEATANWGVEVLRVEVQEIAPPQEVLESLAKARAAESAKQASISEAEGAKQASIAEAEGTVRSIEIISKALQDQPNSRQVLQFLVTQRYVEANQKLGESANSKVVFMDPKALTEAMTNLMDIPEAADGGSVSHSASARDH</sequence>
<dbReference type="InterPro" id="IPR036013">
    <property type="entry name" value="Band_7/SPFH_dom_sf"/>
</dbReference>
<dbReference type="GO" id="GO:0005886">
    <property type="term" value="C:plasma membrane"/>
    <property type="evidence" value="ECO:0007669"/>
    <property type="project" value="UniProtKB-ARBA"/>
</dbReference>
<organism evidence="3 4">
    <name type="scientific">Symplocastrum torsivum CPER-KK1</name>
    <dbReference type="NCBI Taxonomy" id="450513"/>
    <lineage>
        <taxon>Bacteria</taxon>
        <taxon>Bacillati</taxon>
        <taxon>Cyanobacteriota</taxon>
        <taxon>Cyanophyceae</taxon>
        <taxon>Oscillatoriophycideae</taxon>
        <taxon>Oscillatoriales</taxon>
        <taxon>Microcoleaceae</taxon>
        <taxon>Symplocastrum</taxon>
    </lineage>
</organism>
<dbReference type="GO" id="GO:0098552">
    <property type="term" value="C:side of membrane"/>
    <property type="evidence" value="ECO:0007669"/>
    <property type="project" value="UniProtKB-ARBA"/>
</dbReference>
<dbReference type="InterPro" id="IPR050710">
    <property type="entry name" value="Band7/mec-2_domain"/>
</dbReference>
<evidence type="ECO:0000259" key="2">
    <source>
        <dbReference type="SMART" id="SM00244"/>
    </source>
</evidence>
<dbReference type="PRINTS" id="PR00721">
    <property type="entry name" value="STOMATIN"/>
</dbReference>
<reference evidence="3" key="1">
    <citation type="submission" date="2021-05" db="EMBL/GenBank/DDBJ databases">
        <authorList>
            <person name="Pietrasiak N."/>
            <person name="Ward R."/>
            <person name="Stajich J.E."/>
            <person name="Kurbessoian T."/>
        </authorList>
    </citation>
    <scope>NUCLEOTIDE SEQUENCE</scope>
    <source>
        <strain evidence="3">CPER-KK1</strain>
    </source>
</reference>
<evidence type="ECO:0000313" key="4">
    <source>
        <dbReference type="Proteomes" id="UP000753908"/>
    </source>
</evidence>
<evidence type="ECO:0000313" key="3">
    <source>
        <dbReference type="EMBL" id="MBW4544427.1"/>
    </source>
</evidence>
<feature type="domain" description="Band 7" evidence="2">
    <location>
        <begin position="21"/>
        <end position="179"/>
    </location>
</feature>
<dbReference type="Proteomes" id="UP000753908">
    <property type="component" value="Unassembled WGS sequence"/>
</dbReference>
<dbReference type="SMART" id="SM00244">
    <property type="entry name" value="PHB"/>
    <property type="match status" value="1"/>
</dbReference>
<dbReference type="SUPFAM" id="SSF117892">
    <property type="entry name" value="Band 7/SPFH domain"/>
    <property type="match status" value="1"/>
</dbReference>
<accession>A0A951PK71</accession>
<dbReference type="CDD" id="cd08829">
    <property type="entry name" value="SPFH_paraslipin"/>
    <property type="match status" value="1"/>
</dbReference>
<reference evidence="3" key="2">
    <citation type="journal article" date="2022" name="Microbiol. Resour. Announc.">
        <title>Metagenome Sequencing to Explore Phylogenomics of Terrestrial Cyanobacteria.</title>
        <authorList>
            <person name="Ward R.D."/>
            <person name="Stajich J.E."/>
            <person name="Johansen J.R."/>
            <person name="Huntemann M."/>
            <person name="Clum A."/>
            <person name="Foster B."/>
            <person name="Foster B."/>
            <person name="Roux S."/>
            <person name="Palaniappan K."/>
            <person name="Varghese N."/>
            <person name="Mukherjee S."/>
            <person name="Reddy T.B.K."/>
            <person name="Daum C."/>
            <person name="Copeland A."/>
            <person name="Chen I.A."/>
            <person name="Ivanova N.N."/>
            <person name="Kyrpides N.C."/>
            <person name="Shapiro N."/>
            <person name="Eloe-Fadrosh E.A."/>
            <person name="Pietrasiak N."/>
        </authorList>
    </citation>
    <scope>NUCLEOTIDE SEQUENCE</scope>
    <source>
        <strain evidence="3">CPER-KK1</strain>
    </source>
</reference>
<proteinExistence type="inferred from homology"/>
<evidence type="ECO:0000256" key="1">
    <source>
        <dbReference type="ARBA" id="ARBA00008164"/>
    </source>
</evidence>